<dbReference type="AlphaFoldDB" id="A0A6A6E8G4"/>
<feature type="compositionally biased region" description="Acidic residues" evidence="1">
    <location>
        <begin position="123"/>
        <end position="132"/>
    </location>
</feature>
<name>A0A6A6E8G4_9PEZI</name>
<feature type="transmembrane region" description="Helical" evidence="2">
    <location>
        <begin position="83"/>
        <end position="103"/>
    </location>
</feature>
<accession>A0A6A6E8G4</accession>
<gene>
    <name evidence="3" type="ORF">K469DRAFT_686102</name>
</gene>
<evidence type="ECO:0000256" key="1">
    <source>
        <dbReference type="SAM" id="MobiDB-lite"/>
    </source>
</evidence>
<organism evidence="3 4">
    <name type="scientific">Zopfia rhizophila CBS 207.26</name>
    <dbReference type="NCBI Taxonomy" id="1314779"/>
    <lineage>
        <taxon>Eukaryota</taxon>
        <taxon>Fungi</taxon>
        <taxon>Dikarya</taxon>
        <taxon>Ascomycota</taxon>
        <taxon>Pezizomycotina</taxon>
        <taxon>Dothideomycetes</taxon>
        <taxon>Dothideomycetes incertae sedis</taxon>
        <taxon>Zopfiaceae</taxon>
        <taxon>Zopfia</taxon>
    </lineage>
</organism>
<keyword evidence="2" id="KW-0472">Membrane</keyword>
<evidence type="ECO:0000313" key="4">
    <source>
        <dbReference type="Proteomes" id="UP000800200"/>
    </source>
</evidence>
<keyword evidence="4" id="KW-1185">Reference proteome</keyword>
<keyword evidence="2" id="KW-1133">Transmembrane helix</keyword>
<evidence type="ECO:0000313" key="3">
    <source>
        <dbReference type="EMBL" id="KAF2186869.1"/>
    </source>
</evidence>
<feature type="transmembrane region" description="Helical" evidence="2">
    <location>
        <begin position="60"/>
        <end position="78"/>
    </location>
</feature>
<reference evidence="3" key="1">
    <citation type="journal article" date="2020" name="Stud. Mycol.">
        <title>101 Dothideomycetes genomes: a test case for predicting lifestyles and emergence of pathogens.</title>
        <authorList>
            <person name="Haridas S."/>
            <person name="Albert R."/>
            <person name="Binder M."/>
            <person name="Bloem J."/>
            <person name="Labutti K."/>
            <person name="Salamov A."/>
            <person name="Andreopoulos B."/>
            <person name="Baker S."/>
            <person name="Barry K."/>
            <person name="Bills G."/>
            <person name="Bluhm B."/>
            <person name="Cannon C."/>
            <person name="Castanera R."/>
            <person name="Culley D."/>
            <person name="Daum C."/>
            <person name="Ezra D."/>
            <person name="Gonzalez J."/>
            <person name="Henrissat B."/>
            <person name="Kuo A."/>
            <person name="Liang C."/>
            <person name="Lipzen A."/>
            <person name="Lutzoni F."/>
            <person name="Magnuson J."/>
            <person name="Mondo S."/>
            <person name="Nolan M."/>
            <person name="Ohm R."/>
            <person name="Pangilinan J."/>
            <person name="Park H.-J."/>
            <person name="Ramirez L."/>
            <person name="Alfaro M."/>
            <person name="Sun H."/>
            <person name="Tritt A."/>
            <person name="Yoshinaga Y."/>
            <person name="Zwiers L.-H."/>
            <person name="Turgeon B."/>
            <person name="Goodwin S."/>
            <person name="Spatafora J."/>
            <person name="Crous P."/>
            <person name="Grigoriev I."/>
        </authorList>
    </citation>
    <scope>NUCLEOTIDE SEQUENCE</scope>
    <source>
        <strain evidence="3">CBS 207.26</strain>
    </source>
</reference>
<dbReference type="EMBL" id="ML994628">
    <property type="protein sequence ID" value="KAF2186869.1"/>
    <property type="molecule type" value="Genomic_DNA"/>
</dbReference>
<feature type="region of interest" description="Disordered" evidence="1">
    <location>
        <begin position="1"/>
        <end position="34"/>
    </location>
</feature>
<protein>
    <submittedName>
        <fullName evidence="3">Uncharacterized protein</fullName>
    </submittedName>
</protein>
<sequence>MSISNTKPNNQPPDPNHPSDPGTEPDTTTPPPSPRLRPITFLGSFLAHLTSPPAPKPHDALFFPLFALALVYFFDMLLLSKSVICLFLTVALIYTTWLVYVPIKAIVVRGGGDVGRKIMIVPGDEEGDEENEDGHREQSDGGEEDDRYR</sequence>
<feature type="region of interest" description="Disordered" evidence="1">
    <location>
        <begin position="122"/>
        <end position="149"/>
    </location>
</feature>
<dbReference type="Proteomes" id="UP000800200">
    <property type="component" value="Unassembled WGS sequence"/>
</dbReference>
<keyword evidence="2" id="KW-0812">Transmembrane</keyword>
<feature type="compositionally biased region" description="Acidic residues" evidence="1">
    <location>
        <begin position="140"/>
        <end position="149"/>
    </location>
</feature>
<evidence type="ECO:0000256" key="2">
    <source>
        <dbReference type="SAM" id="Phobius"/>
    </source>
</evidence>
<proteinExistence type="predicted"/>